<feature type="transmembrane region" description="Helical" evidence="7">
    <location>
        <begin position="91"/>
        <end position="111"/>
    </location>
</feature>
<dbReference type="EMBL" id="AP012292">
    <property type="protein sequence ID" value="BAL84366.1"/>
    <property type="molecule type" value="Genomic_DNA"/>
</dbReference>
<dbReference type="HOGENOM" id="CLU_028667_0_0_9"/>
<evidence type="ECO:0000256" key="2">
    <source>
        <dbReference type="ARBA" id="ARBA00004936"/>
    </source>
</evidence>
<keyword evidence="3" id="KW-1003">Cell membrane</keyword>
<dbReference type="InterPro" id="IPR000917">
    <property type="entry name" value="Sulfatase_N"/>
</dbReference>
<dbReference type="InterPro" id="IPR017850">
    <property type="entry name" value="Alkaline_phosphatase_core_sf"/>
</dbReference>
<dbReference type="Pfam" id="PF00884">
    <property type="entry name" value="Sulfatase"/>
    <property type="match status" value="1"/>
</dbReference>
<dbReference type="PANTHER" id="PTHR47371:SF3">
    <property type="entry name" value="PHOSPHOGLYCEROL TRANSFERASE I"/>
    <property type="match status" value="1"/>
</dbReference>
<sequence length="647" mass="72973">MRLTTYWQNIQLDLRMLLFFLVLLAVYRLLFMFGMAESMGPAADMSDILQANFTGLRLSMKGAGGIALLGFLLATLPALLNPRLNWGRARLVVGALANFLLTVLFIARFPYYEEFRTTYSMQVFQGLHDDKIALLGTMVSQYGLIQWLAVAVLVAGVLTLALRYILSIPVVGSIRPEHKVQSGIIAFLLTFIVMFFCRWGGGFSYATGVNWEHCAITRDDFLNECILDDIQGLYRAVQMERRMQAGDIYGVDKDFAYSLTADEADRLLTHKAAGAQIFKPRHIFIVLEETGMQWPLLPKYEKMHLADGLKSLINSEQGYYTRNFMPNGEFTSVAITGLITGLPDVNIRVNYQPRTYHGLYATAMAKPFHELGYQVDFWYGGAPSWDDISRLALAQGFDQFYGYPQLGAPKTTPWGTDDEYLFASLFRHLDDEEPTVHVVMTTTNHPPYNLDLHKEGFDVEAMEKLVRELIPEEAKPADLARELGHYWYMDKVVTNFVQKVQERYPDSLFVITGDHAVRSNPGPQPSLFEYQSVPLVLYGRGINKDILPADAVGGCTGIVPTILELIAPQGFVYKSVAPPLGEWPAAFNRNTFLTDKVIGRIEDGKTELLPGGGPADFAAEREKMQPFLRKMRTLAWWQIMVDQKEVK</sequence>
<evidence type="ECO:0000259" key="8">
    <source>
        <dbReference type="Pfam" id="PF00884"/>
    </source>
</evidence>
<evidence type="ECO:0000256" key="1">
    <source>
        <dbReference type="ARBA" id="ARBA00004651"/>
    </source>
</evidence>
<keyword evidence="6 7" id="KW-0472">Membrane</keyword>
<dbReference type="Proteomes" id="UP000007887">
    <property type="component" value="Chromosome"/>
</dbReference>
<dbReference type="CDD" id="cd16015">
    <property type="entry name" value="LTA_synthase"/>
    <property type="match status" value="1"/>
</dbReference>
<gene>
    <name evidence="9" type="ordered locus">SELR_26580</name>
</gene>
<comment type="subcellular location">
    <subcellularLocation>
        <location evidence="1">Cell membrane</location>
        <topology evidence="1">Multi-pass membrane protein</topology>
    </subcellularLocation>
</comment>
<keyword evidence="9" id="KW-0378">Hydrolase</keyword>
<dbReference type="eggNOG" id="COG1368">
    <property type="taxonomic scope" value="Bacteria"/>
</dbReference>
<feature type="transmembrane region" description="Helical" evidence="7">
    <location>
        <begin position="183"/>
        <end position="201"/>
    </location>
</feature>
<dbReference type="InterPro" id="IPR050448">
    <property type="entry name" value="OpgB/LTA_synthase_biosynth"/>
</dbReference>
<dbReference type="GO" id="GO:0016787">
    <property type="term" value="F:hydrolase activity"/>
    <property type="evidence" value="ECO:0007669"/>
    <property type="project" value="UniProtKB-KW"/>
</dbReference>
<dbReference type="AlphaFoldDB" id="I0GUC9"/>
<dbReference type="SUPFAM" id="SSF53649">
    <property type="entry name" value="Alkaline phosphatase-like"/>
    <property type="match status" value="1"/>
</dbReference>
<feature type="domain" description="Sulfatase N-terminal" evidence="8">
    <location>
        <begin position="313"/>
        <end position="565"/>
    </location>
</feature>
<dbReference type="PATRIC" id="fig|927704.6.peg.2744"/>
<evidence type="ECO:0000256" key="7">
    <source>
        <dbReference type="SAM" id="Phobius"/>
    </source>
</evidence>
<evidence type="ECO:0000256" key="3">
    <source>
        <dbReference type="ARBA" id="ARBA00022475"/>
    </source>
</evidence>
<keyword evidence="5 7" id="KW-1133">Transmembrane helix</keyword>
<evidence type="ECO:0000313" key="9">
    <source>
        <dbReference type="EMBL" id="BAL84366.1"/>
    </source>
</evidence>
<dbReference type="OrthoDB" id="9777768at2"/>
<proteinExistence type="predicted"/>
<evidence type="ECO:0000256" key="6">
    <source>
        <dbReference type="ARBA" id="ARBA00023136"/>
    </source>
</evidence>
<organism evidence="9 10">
    <name type="scientific">Selenomonas ruminantium subsp. lactilytica (strain NBRC 103574 / TAM6421)</name>
    <dbReference type="NCBI Taxonomy" id="927704"/>
    <lineage>
        <taxon>Bacteria</taxon>
        <taxon>Bacillati</taxon>
        <taxon>Bacillota</taxon>
        <taxon>Negativicutes</taxon>
        <taxon>Selenomonadales</taxon>
        <taxon>Selenomonadaceae</taxon>
        <taxon>Selenomonas</taxon>
    </lineage>
</organism>
<reference evidence="9 10" key="1">
    <citation type="submission" date="2011-10" db="EMBL/GenBank/DDBJ databases">
        <title>Whole genome sequence of Selenomonas ruminantium subsp. lactilytica TAM6421.</title>
        <authorList>
            <person name="Oguchi A."/>
            <person name="Ankai A."/>
            <person name="Kaneko J."/>
            <person name="Yamada-Narita S."/>
            <person name="Fukui S."/>
            <person name="Takahashi M."/>
            <person name="Onodera T."/>
            <person name="Kojima S."/>
            <person name="Fushimi T."/>
            <person name="Abe N."/>
            <person name="Kamio Y."/>
            <person name="Yamazaki S."/>
            <person name="Fujita N."/>
        </authorList>
    </citation>
    <scope>NUCLEOTIDE SEQUENCE [LARGE SCALE GENOMIC DNA]</scope>
    <source>
        <strain evidence="10">NBRC 103574 / TAM6421</strain>
    </source>
</reference>
<evidence type="ECO:0000313" key="10">
    <source>
        <dbReference type="Proteomes" id="UP000007887"/>
    </source>
</evidence>
<dbReference type="KEGG" id="sri:SELR_26580"/>
<protein>
    <submittedName>
        <fullName evidence="9">Putative hydrolase</fullName>
    </submittedName>
</protein>
<evidence type="ECO:0000256" key="5">
    <source>
        <dbReference type="ARBA" id="ARBA00022989"/>
    </source>
</evidence>
<dbReference type="RefSeq" id="WP_014425784.1">
    <property type="nucleotide sequence ID" value="NC_017068.1"/>
</dbReference>
<comment type="pathway">
    <text evidence="2">Cell wall biogenesis; lipoteichoic acid biosynthesis.</text>
</comment>
<feature type="transmembrane region" description="Helical" evidence="7">
    <location>
        <begin position="56"/>
        <end position="79"/>
    </location>
</feature>
<feature type="transmembrane region" description="Helical" evidence="7">
    <location>
        <begin position="144"/>
        <end position="162"/>
    </location>
</feature>
<evidence type="ECO:0000256" key="4">
    <source>
        <dbReference type="ARBA" id="ARBA00022692"/>
    </source>
</evidence>
<keyword evidence="4 7" id="KW-0812">Transmembrane</keyword>
<dbReference type="GO" id="GO:0005886">
    <property type="term" value="C:plasma membrane"/>
    <property type="evidence" value="ECO:0007669"/>
    <property type="project" value="UniProtKB-SubCell"/>
</dbReference>
<dbReference type="PANTHER" id="PTHR47371">
    <property type="entry name" value="LIPOTEICHOIC ACID SYNTHASE"/>
    <property type="match status" value="1"/>
</dbReference>
<feature type="transmembrane region" description="Helical" evidence="7">
    <location>
        <begin position="12"/>
        <end position="36"/>
    </location>
</feature>
<dbReference type="Gene3D" id="3.40.720.10">
    <property type="entry name" value="Alkaline Phosphatase, subunit A"/>
    <property type="match status" value="1"/>
</dbReference>
<accession>I0GUC9</accession>
<name>I0GUC9_SELRL</name>